<evidence type="ECO:0000313" key="1">
    <source>
        <dbReference type="EMBL" id="MYM21331.1"/>
    </source>
</evidence>
<dbReference type="EMBL" id="WWCN01000001">
    <property type="protein sequence ID" value="MYM21331.1"/>
    <property type="molecule type" value="Genomic_DNA"/>
</dbReference>
<protein>
    <recommendedName>
        <fullName evidence="3">2OG-Fe(II) oxygenase</fullName>
    </recommendedName>
</protein>
<dbReference type="Gene3D" id="2.60.120.620">
    <property type="entry name" value="q2cbj1_9rhob like domain"/>
    <property type="match status" value="1"/>
</dbReference>
<evidence type="ECO:0008006" key="3">
    <source>
        <dbReference type="Google" id="ProtNLM"/>
    </source>
</evidence>
<reference evidence="1 2" key="1">
    <citation type="submission" date="2019-12" db="EMBL/GenBank/DDBJ databases">
        <title>Novel species isolated from a subtropical stream in China.</title>
        <authorList>
            <person name="Lu H."/>
        </authorList>
    </citation>
    <scope>NUCLEOTIDE SEQUENCE [LARGE SCALE GENOMIC DNA]</scope>
    <source>
        <strain evidence="1 2">FT135W</strain>
    </source>
</reference>
<name>A0A6L8KAE2_9BURK</name>
<dbReference type="Proteomes" id="UP000479335">
    <property type="component" value="Unassembled WGS sequence"/>
</dbReference>
<gene>
    <name evidence="1" type="ORF">GTP46_01530</name>
</gene>
<dbReference type="RefSeq" id="WP_161004859.1">
    <property type="nucleotide sequence ID" value="NZ_WWCN01000001.1"/>
</dbReference>
<dbReference type="Pfam" id="PF13759">
    <property type="entry name" value="2OG-FeII_Oxy_5"/>
    <property type="match status" value="1"/>
</dbReference>
<dbReference type="NCBIfam" id="TIGR02466">
    <property type="entry name" value="TIGR02466 family protein"/>
    <property type="match status" value="1"/>
</dbReference>
<dbReference type="AlphaFoldDB" id="A0A6L8KAE2"/>
<comment type="caution">
    <text evidence="1">The sequence shown here is derived from an EMBL/GenBank/DDBJ whole genome shotgun (WGS) entry which is preliminary data.</text>
</comment>
<keyword evidence="2" id="KW-1185">Reference proteome</keyword>
<dbReference type="InterPro" id="IPR012668">
    <property type="entry name" value="CHP02466"/>
</dbReference>
<organism evidence="1 2">
    <name type="scientific">Duganella flavida</name>
    <dbReference type="NCBI Taxonomy" id="2692175"/>
    <lineage>
        <taxon>Bacteria</taxon>
        <taxon>Pseudomonadati</taxon>
        <taxon>Pseudomonadota</taxon>
        <taxon>Betaproteobacteria</taxon>
        <taxon>Burkholderiales</taxon>
        <taxon>Oxalobacteraceae</taxon>
        <taxon>Telluria group</taxon>
        <taxon>Duganella</taxon>
    </lineage>
</organism>
<sequence>MATSELTVHKLFSTPLLLTTLDDAENINRELLEYFLPKAGAEIGRQLTNLGGWQSSDNFHTLELPAAQRLCKAVTEVVNSATAIYTPGGLVESTVALRMNAWVNVNPPGASNVAHGHAGAFWSAVYYVDDGDAGGDNGGELFLHDPRGLLPAMHDPLLRFRIEGCITAGYTEKVTPQSGLLVIFPSWLLHAVDPFHGTRPRVSVAFNFGTPGV</sequence>
<accession>A0A6L8KAE2</accession>
<proteinExistence type="predicted"/>
<evidence type="ECO:0000313" key="2">
    <source>
        <dbReference type="Proteomes" id="UP000479335"/>
    </source>
</evidence>